<name>A0A5E8HB61_9LEPT</name>
<reference evidence="1 2" key="1">
    <citation type="submission" date="2013-04" db="EMBL/GenBank/DDBJ databases">
        <authorList>
            <person name="Harkins D.M."/>
            <person name="Durkin A.S."/>
            <person name="Brinkac L.M."/>
            <person name="Haft D.H."/>
            <person name="Selengut J.D."/>
            <person name="Sanka R."/>
            <person name="DePew J."/>
            <person name="Purushe J."/>
            <person name="Hartskeerl R.A."/>
            <person name="Ahmed A."/>
            <person name="van der Linden H."/>
            <person name="Goris M.G.A."/>
            <person name="Vinetz J.M."/>
            <person name="Sutton G.G."/>
            <person name="Nierman W.C."/>
            <person name="Fouts D.E."/>
        </authorList>
    </citation>
    <scope>NUCLEOTIDE SEQUENCE [LARGE SCALE GENOMIC DNA]</scope>
    <source>
        <strain evidence="1 2">Sao Paulo</strain>
    </source>
</reference>
<evidence type="ECO:0000313" key="2">
    <source>
        <dbReference type="Proteomes" id="UP000013996"/>
    </source>
</evidence>
<organism evidence="1 2">
    <name type="scientific">Leptospira yanagawae serovar Saopaulo str. Sao Paulo = ATCC 700523</name>
    <dbReference type="NCBI Taxonomy" id="1249483"/>
    <lineage>
        <taxon>Bacteria</taxon>
        <taxon>Pseudomonadati</taxon>
        <taxon>Spirochaetota</taxon>
        <taxon>Spirochaetia</taxon>
        <taxon>Leptospirales</taxon>
        <taxon>Leptospiraceae</taxon>
        <taxon>Leptospira</taxon>
    </lineage>
</organism>
<dbReference type="STRING" id="1249483.LEP1GSC202_2094"/>
<accession>A0A5E8HB61</accession>
<dbReference type="EMBL" id="AOGX02000029">
    <property type="protein sequence ID" value="EOQ87880.1"/>
    <property type="molecule type" value="Genomic_DNA"/>
</dbReference>
<gene>
    <name evidence="1" type="ORF">LEP1GSC202_2094</name>
</gene>
<dbReference type="Proteomes" id="UP000013996">
    <property type="component" value="Unassembled WGS sequence"/>
</dbReference>
<dbReference type="AlphaFoldDB" id="A0A5E8HB61"/>
<protein>
    <submittedName>
        <fullName evidence="1">Uncharacterized protein</fullName>
    </submittedName>
</protein>
<proteinExistence type="predicted"/>
<comment type="caution">
    <text evidence="1">The sequence shown here is derived from an EMBL/GenBank/DDBJ whole genome shotgun (WGS) entry which is preliminary data.</text>
</comment>
<sequence length="39" mass="4748">MINKFLNIKQTVLIICTKYRNQLLILRTSFQKLIPRRDN</sequence>
<evidence type="ECO:0000313" key="1">
    <source>
        <dbReference type="EMBL" id="EOQ87880.1"/>
    </source>
</evidence>